<evidence type="ECO:0000256" key="10">
    <source>
        <dbReference type="ARBA" id="ARBA00023277"/>
    </source>
</evidence>
<dbReference type="GO" id="GO:0016853">
    <property type="term" value="F:isomerase activity"/>
    <property type="evidence" value="ECO:0007669"/>
    <property type="project" value="UniProtKB-KW"/>
</dbReference>
<dbReference type="PANTHER" id="PTHR10091:SF0">
    <property type="entry name" value="GALACTOSE MUTAROTASE"/>
    <property type="match status" value="1"/>
</dbReference>
<dbReference type="PROSITE" id="PS00545">
    <property type="entry name" value="ALDOSE_1_EPIMERASE"/>
    <property type="match status" value="1"/>
</dbReference>
<evidence type="ECO:0000256" key="11">
    <source>
        <dbReference type="PIRNR" id="PIRNR005096"/>
    </source>
</evidence>
<proteinExistence type="inferred from homology"/>
<dbReference type="Proteomes" id="UP001589654">
    <property type="component" value="Unassembled WGS sequence"/>
</dbReference>
<evidence type="ECO:0000256" key="8">
    <source>
        <dbReference type="ARBA" id="ARBA00022837"/>
    </source>
</evidence>
<evidence type="ECO:0000256" key="7">
    <source>
        <dbReference type="ARBA" id="ARBA00014165"/>
    </source>
</evidence>
<comment type="similarity">
    <text evidence="4 11">Belongs to the aldose epimerase family.</text>
</comment>
<dbReference type="Pfam" id="PF01263">
    <property type="entry name" value="Aldose_epim"/>
    <property type="match status" value="1"/>
</dbReference>
<keyword evidence="8" id="KW-0106">Calcium</keyword>
<dbReference type="InterPro" id="IPR015443">
    <property type="entry name" value="Aldose_1-epimerase"/>
</dbReference>
<comment type="subunit">
    <text evidence="5">Monomer.</text>
</comment>
<evidence type="ECO:0000256" key="3">
    <source>
        <dbReference type="ARBA" id="ARBA00005028"/>
    </source>
</evidence>
<evidence type="ECO:0000256" key="6">
    <source>
        <dbReference type="ARBA" id="ARBA00013185"/>
    </source>
</evidence>
<dbReference type="RefSeq" id="WP_290247109.1">
    <property type="nucleotide sequence ID" value="NZ_JAUFQT010000001.1"/>
</dbReference>
<dbReference type="CDD" id="cd09019">
    <property type="entry name" value="galactose_mutarotase_like"/>
    <property type="match status" value="1"/>
</dbReference>
<evidence type="ECO:0000256" key="5">
    <source>
        <dbReference type="ARBA" id="ARBA00011245"/>
    </source>
</evidence>
<dbReference type="Gene3D" id="2.70.98.10">
    <property type="match status" value="1"/>
</dbReference>
<keyword evidence="13" id="KW-1185">Reference proteome</keyword>
<protein>
    <recommendedName>
        <fullName evidence="7 11">Aldose 1-epimerase</fullName>
        <ecNumber evidence="6 11">5.1.3.3</ecNumber>
    </recommendedName>
</protein>
<dbReference type="EMBL" id="JBHMEW010000053">
    <property type="protein sequence ID" value="MFB9211780.1"/>
    <property type="molecule type" value="Genomic_DNA"/>
</dbReference>
<comment type="cofactor">
    <cofactor evidence="2">
        <name>Ca(2+)</name>
        <dbReference type="ChEBI" id="CHEBI:29108"/>
    </cofactor>
</comment>
<evidence type="ECO:0000313" key="13">
    <source>
        <dbReference type="Proteomes" id="UP001589654"/>
    </source>
</evidence>
<keyword evidence="9 11" id="KW-0413">Isomerase</keyword>
<evidence type="ECO:0000256" key="1">
    <source>
        <dbReference type="ARBA" id="ARBA00001614"/>
    </source>
</evidence>
<reference evidence="12 13" key="1">
    <citation type="submission" date="2024-09" db="EMBL/GenBank/DDBJ databases">
        <authorList>
            <person name="Sun Q."/>
            <person name="Mori K."/>
        </authorList>
    </citation>
    <scope>NUCLEOTIDE SEQUENCE [LARGE SCALE GENOMIC DNA]</scope>
    <source>
        <strain evidence="12 13">CECT 7682</strain>
    </source>
</reference>
<evidence type="ECO:0000313" key="12">
    <source>
        <dbReference type="EMBL" id="MFB9211780.1"/>
    </source>
</evidence>
<comment type="pathway">
    <text evidence="3 11">Carbohydrate metabolism; hexose metabolism.</text>
</comment>
<organism evidence="12 13">
    <name type="scientific">Echinicola jeungdonensis</name>
    <dbReference type="NCBI Taxonomy" id="709343"/>
    <lineage>
        <taxon>Bacteria</taxon>
        <taxon>Pseudomonadati</taxon>
        <taxon>Bacteroidota</taxon>
        <taxon>Cytophagia</taxon>
        <taxon>Cytophagales</taxon>
        <taxon>Cyclobacteriaceae</taxon>
        <taxon>Echinicola</taxon>
    </lineage>
</organism>
<dbReference type="InterPro" id="IPR018052">
    <property type="entry name" value="Ald1_epimerase_CS"/>
</dbReference>
<dbReference type="SUPFAM" id="SSF74650">
    <property type="entry name" value="Galactose mutarotase-like"/>
    <property type="match status" value="1"/>
</dbReference>
<dbReference type="EC" id="5.1.3.3" evidence="6 11"/>
<comment type="caution">
    <text evidence="12">The sequence shown here is derived from an EMBL/GenBank/DDBJ whole genome shotgun (WGS) entry which is preliminary data.</text>
</comment>
<evidence type="ECO:0000256" key="2">
    <source>
        <dbReference type="ARBA" id="ARBA00001913"/>
    </source>
</evidence>
<evidence type="ECO:0000256" key="4">
    <source>
        <dbReference type="ARBA" id="ARBA00006206"/>
    </source>
</evidence>
<dbReference type="InterPro" id="IPR011013">
    <property type="entry name" value="Gal_mutarotase_sf_dom"/>
</dbReference>
<sequence length="360" mass="40018">MSASNQTQSAIKIEETVFGKNKDGQEIQLYTIISPKGHKACVTNYGATLTHLFVINKEGQLQDVVLGFDSFEGYQSEAYFQSGAFMGSTVGRVCNRIEGGTFTLEGKTIQLDNSHQGNHLHGGKEGYDKKIWKAEIVENGLKLRYLSPDGEENYPGNLEVEIFFGFCDGDEFTIHYKAKTDKTTVVNLTNHAYFNLGGDFSKSILDHDLQVNAPFYVPVKEKSIPTGEILSVKNSPYDFLEPKKIRECVFADHPQVKIGNGLDQTLVLDQKKPNIKLSNAQSGIEMEVSTSEPGVQFYTANYFDGSLKGKNGSTYHQHAGIAIETQHFPDSPNKAHFPSVVLKPGEEFDSFTKFKFSINK</sequence>
<dbReference type="InterPro" id="IPR014718">
    <property type="entry name" value="GH-type_carb-bd"/>
</dbReference>
<comment type="catalytic activity">
    <reaction evidence="1 11">
        <text>alpha-D-glucose = beta-D-glucose</text>
        <dbReference type="Rhea" id="RHEA:10264"/>
        <dbReference type="ChEBI" id="CHEBI:15903"/>
        <dbReference type="ChEBI" id="CHEBI:17925"/>
        <dbReference type="EC" id="5.1.3.3"/>
    </reaction>
</comment>
<dbReference type="InterPro" id="IPR008183">
    <property type="entry name" value="Aldose_1/G6P_1-epimerase"/>
</dbReference>
<dbReference type="PIRSF" id="PIRSF005096">
    <property type="entry name" value="GALM"/>
    <property type="match status" value="1"/>
</dbReference>
<accession>A0ABV5J6E2</accession>
<dbReference type="NCBIfam" id="NF008277">
    <property type="entry name" value="PRK11055.1"/>
    <property type="match status" value="1"/>
</dbReference>
<dbReference type="InterPro" id="IPR047215">
    <property type="entry name" value="Galactose_mutarotase-like"/>
</dbReference>
<name>A0ABV5J6E2_9BACT</name>
<evidence type="ECO:0000256" key="9">
    <source>
        <dbReference type="ARBA" id="ARBA00023235"/>
    </source>
</evidence>
<dbReference type="PANTHER" id="PTHR10091">
    <property type="entry name" value="ALDOSE-1-EPIMERASE"/>
    <property type="match status" value="1"/>
</dbReference>
<gene>
    <name evidence="12" type="ORF">ACFFUR_08180</name>
</gene>
<keyword evidence="10 11" id="KW-0119">Carbohydrate metabolism</keyword>